<keyword evidence="5 15" id="KW-0347">Helicase</keyword>
<dbReference type="InterPro" id="IPR004589">
    <property type="entry name" value="DNA_helicase_ATP-dep_RecQ"/>
</dbReference>
<keyword evidence="6" id="KW-0067">ATP-binding</keyword>
<accession>A0A9X1IJA2</accession>
<dbReference type="InterPro" id="IPR036388">
    <property type="entry name" value="WH-like_DNA-bd_sf"/>
</dbReference>
<evidence type="ECO:0000256" key="7">
    <source>
        <dbReference type="ARBA" id="ARBA00023125"/>
    </source>
</evidence>
<dbReference type="Pfam" id="PF09382">
    <property type="entry name" value="RQC"/>
    <property type="match status" value="1"/>
</dbReference>
<dbReference type="Pfam" id="PF00270">
    <property type="entry name" value="DEAD"/>
    <property type="match status" value="1"/>
</dbReference>
<evidence type="ECO:0000259" key="13">
    <source>
        <dbReference type="PROSITE" id="PS51192"/>
    </source>
</evidence>
<proteinExistence type="inferred from homology"/>
<dbReference type="SMART" id="SM00956">
    <property type="entry name" value="RQC"/>
    <property type="match status" value="1"/>
</dbReference>
<dbReference type="SUPFAM" id="SSF46785">
    <property type="entry name" value="Winged helix' DNA-binding domain"/>
    <property type="match status" value="1"/>
</dbReference>
<evidence type="ECO:0000256" key="3">
    <source>
        <dbReference type="ARBA" id="ARBA00022741"/>
    </source>
</evidence>
<dbReference type="Gene3D" id="1.10.10.10">
    <property type="entry name" value="Winged helix-like DNA-binding domain superfamily/Winged helix DNA-binding domain"/>
    <property type="match status" value="1"/>
</dbReference>
<dbReference type="InterPro" id="IPR011545">
    <property type="entry name" value="DEAD/DEAH_box_helicase_dom"/>
</dbReference>
<evidence type="ECO:0000313" key="16">
    <source>
        <dbReference type="Proteomes" id="UP001139095"/>
    </source>
</evidence>
<keyword evidence="7" id="KW-0238">DNA-binding</keyword>
<comment type="caution">
    <text evidence="15">The sequence shown here is derived from an EMBL/GenBank/DDBJ whole genome shotgun (WGS) entry which is preliminary data.</text>
</comment>
<protein>
    <recommendedName>
        <fullName evidence="11">ATP-dependent DNA helicase RecQ</fullName>
        <ecNumber evidence="10">5.6.2.4</ecNumber>
    </recommendedName>
    <alternativeName>
        <fullName evidence="12">DNA 3'-5' helicase RecQ</fullName>
    </alternativeName>
</protein>
<dbReference type="GO" id="GO:0043590">
    <property type="term" value="C:bacterial nucleoid"/>
    <property type="evidence" value="ECO:0007669"/>
    <property type="project" value="TreeGrafter"/>
</dbReference>
<dbReference type="GO" id="GO:0016787">
    <property type="term" value="F:hydrolase activity"/>
    <property type="evidence" value="ECO:0007669"/>
    <property type="project" value="UniProtKB-KW"/>
</dbReference>
<evidence type="ECO:0000256" key="4">
    <source>
        <dbReference type="ARBA" id="ARBA00022801"/>
    </source>
</evidence>
<dbReference type="Pfam" id="PF00271">
    <property type="entry name" value="Helicase_C"/>
    <property type="match status" value="1"/>
</dbReference>
<dbReference type="InterPro" id="IPR018982">
    <property type="entry name" value="RQC_domain"/>
</dbReference>
<evidence type="ECO:0000256" key="12">
    <source>
        <dbReference type="ARBA" id="ARBA00044550"/>
    </source>
</evidence>
<dbReference type="CDD" id="cd17920">
    <property type="entry name" value="DEXHc_RecQ"/>
    <property type="match status" value="1"/>
</dbReference>
<dbReference type="SUPFAM" id="SSF52540">
    <property type="entry name" value="P-loop containing nucleoside triphosphate hydrolases"/>
    <property type="match status" value="1"/>
</dbReference>
<dbReference type="PANTHER" id="PTHR13710">
    <property type="entry name" value="DNA HELICASE RECQ FAMILY MEMBER"/>
    <property type="match status" value="1"/>
</dbReference>
<dbReference type="GO" id="GO:0043138">
    <property type="term" value="F:3'-5' DNA helicase activity"/>
    <property type="evidence" value="ECO:0007669"/>
    <property type="project" value="UniProtKB-EC"/>
</dbReference>
<dbReference type="PANTHER" id="PTHR13710:SF105">
    <property type="entry name" value="ATP-DEPENDENT DNA HELICASE Q1"/>
    <property type="match status" value="1"/>
</dbReference>
<keyword evidence="8" id="KW-0413">Isomerase</keyword>
<dbReference type="RefSeq" id="WP_226752707.1">
    <property type="nucleotide sequence ID" value="NZ_JAJATW010000001.1"/>
</dbReference>
<dbReference type="GO" id="GO:0006281">
    <property type="term" value="P:DNA repair"/>
    <property type="evidence" value="ECO:0007669"/>
    <property type="project" value="InterPro"/>
</dbReference>
<dbReference type="Pfam" id="PF16124">
    <property type="entry name" value="RecQ_Zn_bind"/>
    <property type="match status" value="1"/>
</dbReference>
<feature type="domain" description="Helicase ATP-binding" evidence="13">
    <location>
        <begin position="24"/>
        <end position="192"/>
    </location>
</feature>
<dbReference type="InterPro" id="IPR014001">
    <property type="entry name" value="Helicase_ATP-bd"/>
</dbReference>
<dbReference type="PROSITE" id="PS51194">
    <property type="entry name" value="HELICASE_CTER"/>
    <property type="match status" value="1"/>
</dbReference>
<dbReference type="NCBIfam" id="TIGR00614">
    <property type="entry name" value="recQ_fam"/>
    <property type="match status" value="1"/>
</dbReference>
<keyword evidence="4" id="KW-0378">Hydrolase</keyword>
<gene>
    <name evidence="15" type="ORF">LG368_00080</name>
</gene>
<evidence type="ECO:0000256" key="9">
    <source>
        <dbReference type="ARBA" id="ARBA00034617"/>
    </source>
</evidence>
<dbReference type="InterPro" id="IPR036390">
    <property type="entry name" value="WH_DNA-bd_sf"/>
</dbReference>
<dbReference type="Proteomes" id="UP001139095">
    <property type="component" value="Unassembled WGS sequence"/>
</dbReference>
<dbReference type="PROSITE" id="PS51192">
    <property type="entry name" value="HELICASE_ATP_BIND_1"/>
    <property type="match status" value="1"/>
</dbReference>
<sequence>MNVKTQILKRFGFSQYRPLQEEAIDALQAGQDVLLAAPTGGGKSLVYQVAGLMRSGMAVIVSPLLSLMSQQVVALEKKGIRAKFLNSTLNINEQEDLAWSLHRQHIDLLYLSPEKLMQPSVMRFLQSIDIALFAIDEAHCIAQWGGYFRPEYSQLGQLRDLFPNVPTIALTGTVDRDTIQTIQQTLQLVSPLVLRSSFDRSNIQLNIAQKRKAKQQILYFLHHEVAGETGIIYCRSKKKTEEIATWIRELGLPCLHYHAGMTEEQKQSNHKTFSSQHGVIMVATTAYGMGIDISHIRFVVHLDLPSSPEAYFQEVGRAGRDGEPAKALLLYGLQDMLQAQQLLHAQGQHTENTQVVIGKKNPQQLLNSLFQILEGRGCRRQNLLSHFDEVIDACGNCDRCLANSTEQNMTIASQKLLSLIYHTKGVQPFSLLIQVLLGKKTKSVVAANAQALSLFSKGKELTESQWKAVVRHLIAFQFISVQSQYGFTVHINEKARSILRGEHQVIITTERFYPTLNEDCLASEQVDWHKVLAWKHRCLQVKISETQLRLICLHKPNTVASLSRLTGLPKEAISDVADDLFAILNPDTTSVEALPCP</sequence>
<dbReference type="InterPro" id="IPR032284">
    <property type="entry name" value="RecQ_Zn-bd"/>
</dbReference>
<dbReference type="GO" id="GO:0005737">
    <property type="term" value="C:cytoplasm"/>
    <property type="evidence" value="ECO:0007669"/>
    <property type="project" value="TreeGrafter"/>
</dbReference>
<evidence type="ECO:0000256" key="10">
    <source>
        <dbReference type="ARBA" id="ARBA00034808"/>
    </source>
</evidence>
<evidence type="ECO:0000256" key="5">
    <source>
        <dbReference type="ARBA" id="ARBA00022806"/>
    </source>
</evidence>
<evidence type="ECO:0000259" key="14">
    <source>
        <dbReference type="PROSITE" id="PS51194"/>
    </source>
</evidence>
<evidence type="ECO:0000256" key="1">
    <source>
        <dbReference type="ARBA" id="ARBA00005446"/>
    </source>
</evidence>
<evidence type="ECO:0000256" key="2">
    <source>
        <dbReference type="ARBA" id="ARBA00022723"/>
    </source>
</evidence>
<evidence type="ECO:0000256" key="8">
    <source>
        <dbReference type="ARBA" id="ARBA00023235"/>
    </source>
</evidence>
<comment type="similarity">
    <text evidence="1">Belongs to the helicase family. RecQ subfamily.</text>
</comment>
<dbReference type="GO" id="GO:0006260">
    <property type="term" value="P:DNA replication"/>
    <property type="evidence" value="ECO:0007669"/>
    <property type="project" value="InterPro"/>
</dbReference>
<evidence type="ECO:0000313" key="15">
    <source>
        <dbReference type="EMBL" id="MCB5160320.1"/>
    </source>
</evidence>
<dbReference type="GO" id="GO:0005524">
    <property type="term" value="F:ATP binding"/>
    <property type="evidence" value="ECO:0007669"/>
    <property type="project" value="UniProtKB-KW"/>
</dbReference>
<keyword evidence="3" id="KW-0547">Nucleotide-binding</keyword>
<comment type="catalytic activity">
    <reaction evidence="9">
        <text>Couples ATP hydrolysis with the unwinding of duplex DNA by translocating in the 3'-5' direction.</text>
        <dbReference type="EC" id="5.6.2.4"/>
    </reaction>
</comment>
<organism evidence="15 16">
    <name type="scientific">Marinomonas algarum</name>
    <dbReference type="NCBI Taxonomy" id="2883105"/>
    <lineage>
        <taxon>Bacteria</taxon>
        <taxon>Pseudomonadati</taxon>
        <taxon>Pseudomonadota</taxon>
        <taxon>Gammaproteobacteria</taxon>
        <taxon>Oceanospirillales</taxon>
        <taxon>Oceanospirillaceae</taxon>
        <taxon>Marinomonas</taxon>
    </lineage>
</organism>
<evidence type="ECO:0000256" key="11">
    <source>
        <dbReference type="ARBA" id="ARBA00044535"/>
    </source>
</evidence>
<keyword evidence="16" id="KW-1185">Reference proteome</keyword>
<dbReference type="SMART" id="SM00487">
    <property type="entry name" value="DEXDc"/>
    <property type="match status" value="1"/>
</dbReference>
<dbReference type="InterPro" id="IPR027417">
    <property type="entry name" value="P-loop_NTPase"/>
</dbReference>
<keyword evidence="2" id="KW-0479">Metal-binding</keyword>
<reference evidence="15" key="1">
    <citation type="submission" date="2021-10" db="EMBL/GenBank/DDBJ databases">
        <title>Marinomonas pontica sp. nov., isolated from the Black Sea.</title>
        <authorList>
            <person name="Zhao L.-H."/>
            <person name="Xue J.-H."/>
        </authorList>
    </citation>
    <scope>NUCLEOTIDE SEQUENCE</scope>
    <source>
        <strain evidence="15">E8</strain>
    </source>
</reference>
<dbReference type="GO" id="GO:0030894">
    <property type="term" value="C:replisome"/>
    <property type="evidence" value="ECO:0007669"/>
    <property type="project" value="TreeGrafter"/>
</dbReference>
<dbReference type="InterPro" id="IPR001650">
    <property type="entry name" value="Helicase_C-like"/>
</dbReference>
<dbReference type="GO" id="GO:0006310">
    <property type="term" value="P:DNA recombination"/>
    <property type="evidence" value="ECO:0007669"/>
    <property type="project" value="InterPro"/>
</dbReference>
<dbReference type="GO" id="GO:0046872">
    <property type="term" value="F:metal ion binding"/>
    <property type="evidence" value="ECO:0007669"/>
    <property type="project" value="UniProtKB-KW"/>
</dbReference>
<dbReference type="AlphaFoldDB" id="A0A9X1IJA2"/>
<dbReference type="FunFam" id="3.40.50.300:FF:001389">
    <property type="entry name" value="ATP-dependent DNA helicase RecQ"/>
    <property type="match status" value="1"/>
</dbReference>
<dbReference type="SMART" id="SM00490">
    <property type="entry name" value="HELICc"/>
    <property type="match status" value="1"/>
</dbReference>
<dbReference type="EMBL" id="JAJATW010000001">
    <property type="protein sequence ID" value="MCB5160320.1"/>
    <property type="molecule type" value="Genomic_DNA"/>
</dbReference>
<dbReference type="GO" id="GO:0003677">
    <property type="term" value="F:DNA binding"/>
    <property type="evidence" value="ECO:0007669"/>
    <property type="project" value="UniProtKB-KW"/>
</dbReference>
<name>A0A9X1IJA2_9GAMM</name>
<evidence type="ECO:0000256" key="6">
    <source>
        <dbReference type="ARBA" id="ARBA00022840"/>
    </source>
</evidence>
<dbReference type="Gene3D" id="3.40.50.300">
    <property type="entry name" value="P-loop containing nucleotide triphosphate hydrolases"/>
    <property type="match status" value="2"/>
</dbReference>
<dbReference type="EC" id="5.6.2.4" evidence="10"/>
<feature type="domain" description="Helicase C-terminal" evidence="14">
    <location>
        <begin position="213"/>
        <end position="363"/>
    </location>
</feature>
<dbReference type="GO" id="GO:0009378">
    <property type="term" value="F:four-way junction helicase activity"/>
    <property type="evidence" value="ECO:0007669"/>
    <property type="project" value="TreeGrafter"/>
</dbReference>